<feature type="chain" id="PRO_5046323003" evidence="1">
    <location>
        <begin position="20"/>
        <end position="417"/>
    </location>
</feature>
<sequence length="417" mass="48116">MLRIVFICVLIMVCPLVSAQVVQEKAPPAYIKSITFQGQTAQSQLPIIQLGQQLILEFDALNGDEADFYYQIKHFDYNWEPSQLMQSEYLSGIDNQRIRDYENSFNTYQIYSHYTLRIPNAQTRGLKVSGNYMLFVYNDYDELVFSRKFMVQENMATVGVSVKRARDVRQVETMQGLDIIINSNNMRFNNPQQTVKTCIIQNNNLHTAISNVPPQYTLGSELVYKYTDKILFEGGNEYFYFENKDIRGANAAIRYIELNELYSNYLFTNAPRFNKPYTYNPDINGNFLINAINTEKPAIEADYAWIHFSLILPELPKNESVYVYGNFNNYALEDANKMVFNPANGLYEVPILLKQGFYNYKYVVKNNQTGALNESAISGSFWQTENDYKVVVYFRDLGGRYDRIVGVGEGNSTNISN</sequence>
<name>A0ABW5KST9_9FLAO</name>
<protein>
    <submittedName>
        <fullName evidence="3">DUF5103 domain-containing protein</fullName>
    </submittedName>
</protein>
<evidence type="ECO:0000313" key="3">
    <source>
        <dbReference type="EMBL" id="MFD2551909.1"/>
    </source>
</evidence>
<feature type="signal peptide" evidence="1">
    <location>
        <begin position="1"/>
        <end position="19"/>
    </location>
</feature>
<proteinExistence type="predicted"/>
<dbReference type="Proteomes" id="UP001597472">
    <property type="component" value="Unassembled WGS sequence"/>
</dbReference>
<dbReference type="InterPro" id="IPR031345">
    <property type="entry name" value="T9SS_Plug_N"/>
</dbReference>
<evidence type="ECO:0000259" key="2">
    <source>
        <dbReference type="Pfam" id="PF17116"/>
    </source>
</evidence>
<evidence type="ECO:0000256" key="1">
    <source>
        <dbReference type="SAM" id="SignalP"/>
    </source>
</evidence>
<dbReference type="EMBL" id="JBHULS010000003">
    <property type="protein sequence ID" value="MFD2551909.1"/>
    <property type="molecule type" value="Genomic_DNA"/>
</dbReference>
<organism evidence="3 4">
    <name type="scientific">Bizionia sediminis</name>
    <dbReference type="NCBI Taxonomy" id="1737064"/>
    <lineage>
        <taxon>Bacteria</taxon>
        <taxon>Pseudomonadati</taxon>
        <taxon>Bacteroidota</taxon>
        <taxon>Flavobacteriia</taxon>
        <taxon>Flavobacteriales</taxon>
        <taxon>Flavobacteriaceae</taxon>
        <taxon>Bizionia</taxon>
    </lineage>
</organism>
<dbReference type="InterPro" id="IPR014756">
    <property type="entry name" value="Ig_E-set"/>
</dbReference>
<accession>A0ABW5KST9</accession>
<dbReference type="RefSeq" id="WP_376893518.1">
    <property type="nucleotide sequence ID" value="NZ_JBHULS010000003.1"/>
</dbReference>
<gene>
    <name evidence="3" type="ORF">ACFSQP_08780</name>
</gene>
<keyword evidence="4" id="KW-1185">Reference proteome</keyword>
<dbReference type="Gene3D" id="2.60.40.10">
    <property type="entry name" value="Immunoglobulins"/>
    <property type="match status" value="1"/>
</dbReference>
<feature type="domain" description="Type 9 secretion system plug protein N-terminal" evidence="2">
    <location>
        <begin position="31"/>
        <end position="153"/>
    </location>
</feature>
<reference evidence="4" key="1">
    <citation type="journal article" date="2019" name="Int. J. Syst. Evol. Microbiol.">
        <title>The Global Catalogue of Microorganisms (GCM) 10K type strain sequencing project: providing services to taxonomists for standard genome sequencing and annotation.</title>
        <authorList>
            <consortium name="The Broad Institute Genomics Platform"/>
            <consortium name="The Broad Institute Genome Sequencing Center for Infectious Disease"/>
            <person name="Wu L."/>
            <person name="Ma J."/>
        </authorList>
    </citation>
    <scope>NUCLEOTIDE SEQUENCE [LARGE SCALE GENOMIC DNA]</scope>
    <source>
        <strain evidence="4">KCTC 42587</strain>
    </source>
</reference>
<evidence type="ECO:0000313" key="4">
    <source>
        <dbReference type="Proteomes" id="UP001597472"/>
    </source>
</evidence>
<comment type="caution">
    <text evidence="3">The sequence shown here is derived from an EMBL/GenBank/DDBJ whole genome shotgun (WGS) entry which is preliminary data.</text>
</comment>
<dbReference type="InterPro" id="IPR013783">
    <property type="entry name" value="Ig-like_fold"/>
</dbReference>
<keyword evidence="1" id="KW-0732">Signal</keyword>
<dbReference type="Pfam" id="PF17116">
    <property type="entry name" value="T9SS_plug_1st"/>
    <property type="match status" value="1"/>
</dbReference>
<dbReference type="SUPFAM" id="SSF81296">
    <property type="entry name" value="E set domains"/>
    <property type="match status" value="1"/>
</dbReference>